<dbReference type="AlphaFoldDB" id="A5C2X5"/>
<gene>
    <name evidence="2" type="ORF">VITISV_037706</name>
</gene>
<feature type="region of interest" description="Disordered" evidence="1">
    <location>
        <begin position="376"/>
        <end position="402"/>
    </location>
</feature>
<dbReference type="EMBL" id="AM480217">
    <property type="protein sequence ID" value="CAN83870.1"/>
    <property type="molecule type" value="Genomic_DNA"/>
</dbReference>
<organism evidence="2">
    <name type="scientific">Vitis vinifera</name>
    <name type="common">Grape</name>
    <dbReference type="NCBI Taxonomy" id="29760"/>
    <lineage>
        <taxon>Eukaryota</taxon>
        <taxon>Viridiplantae</taxon>
        <taxon>Streptophyta</taxon>
        <taxon>Embryophyta</taxon>
        <taxon>Tracheophyta</taxon>
        <taxon>Spermatophyta</taxon>
        <taxon>Magnoliopsida</taxon>
        <taxon>eudicotyledons</taxon>
        <taxon>Gunneridae</taxon>
        <taxon>Pentapetalae</taxon>
        <taxon>rosids</taxon>
        <taxon>Vitales</taxon>
        <taxon>Vitaceae</taxon>
        <taxon>Viteae</taxon>
        <taxon>Vitis</taxon>
    </lineage>
</organism>
<name>A5C2X5_VITVI</name>
<sequence>MKRLIENVVNELKKQRNVEAGGCLGHFNTQNSGSDLNLPVPLNRVDTTISSNISDHYSSMGLHFVATLECLNTREKRQKIIQSNSEDFSSEDERLGSSSLGVKKAGCACHIEYEIAEEAMNFMSYVVEVSRGWDEPNARDMGRMTSQPNAKGEMYILNDGIDMKAKIAAMARRLEDLEMKKMQEVQAISQTPLQAMPCAICLSYEHLVEECPTIPTVREMFVDCNTYNSNWRDHPNFSWKPQPPQYKQYVQALPQASNLEQAMVNLSKVMGDFVGAQKSINAHLSQRIDSVESSLNKKMDGIQNDLSQEIDNLQYSISRFANLNKVQEKGNFPSQPHQNSKGIHQVEAQKGESSMVKEVKTVITLRSGREVDLPTSKLEYDEESETEKEKREEIKGKKKGKSIEKDGYDVNVEGEPQRIVIKKEMMKKHMPPPFPQALYSKIIQSKSQRNVKKGERRNLGIKRSSKSKERAWAAKFRNKSEPLRKWLPAMKWFRSRPSSSVKIFAAAKRPHGTRVPFHSQVHSFAAAKWLRAFHTLRSSISQPNRHFEGCFAATKPPFGTRVPFRSPPHPCWTYFEVLPEFHFMHTISHFNSWEVRSPMLQTVLNLELKRRSYSRLKTSAHTMNGNVAAAPLLDTFWSTSWSSNYAYYISFQSSGSQESNALNGTQLGIETKELWPFEDEPRKAKVGISQPRPHFEGCFAAAKPPFGTQVPLRSAIRPFRSCEMGCENPPPPRNPPLAAKMLQA</sequence>
<protein>
    <submittedName>
        <fullName evidence="2">Uncharacterized protein</fullName>
    </submittedName>
</protein>
<proteinExistence type="predicted"/>
<evidence type="ECO:0000313" key="2">
    <source>
        <dbReference type="EMBL" id="CAN83870.1"/>
    </source>
</evidence>
<dbReference type="ExpressionAtlas" id="A5C2X5">
    <property type="expression patterns" value="baseline and differential"/>
</dbReference>
<accession>A5C2X5</accession>
<evidence type="ECO:0000256" key="1">
    <source>
        <dbReference type="SAM" id="MobiDB-lite"/>
    </source>
</evidence>
<feature type="compositionally biased region" description="Basic and acidic residues" evidence="1">
    <location>
        <begin position="387"/>
        <end position="402"/>
    </location>
</feature>
<reference evidence="2" key="1">
    <citation type="journal article" date="2007" name="PLoS ONE">
        <title>The first genome sequence of an elite grapevine cultivar (Pinot noir Vitis vinifera L.): coping with a highly heterozygous genome.</title>
        <authorList>
            <person name="Velasco R."/>
            <person name="Zharkikh A."/>
            <person name="Troggio M."/>
            <person name="Cartwright D.A."/>
            <person name="Cestaro A."/>
            <person name="Pruss D."/>
            <person name="Pindo M."/>
            <person name="FitzGerald L.M."/>
            <person name="Vezzulli S."/>
            <person name="Reid J."/>
            <person name="Malacarne G."/>
            <person name="Iliev D."/>
            <person name="Coppola G."/>
            <person name="Wardell B."/>
            <person name="Micheletti D."/>
            <person name="Macalma T."/>
            <person name="Facci M."/>
            <person name="Mitchell J.T."/>
            <person name="Perazzolli M."/>
            <person name="Eldredge G."/>
            <person name="Gatto P."/>
            <person name="Oyzerski R."/>
            <person name="Moretto M."/>
            <person name="Gutin N."/>
            <person name="Stefanini M."/>
            <person name="Chen Y."/>
            <person name="Segala C."/>
            <person name="Davenport C."/>
            <person name="Dematte L."/>
            <person name="Mraz A."/>
            <person name="Battilana J."/>
            <person name="Stormo K."/>
            <person name="Costa F."/>
            <person name="Tao Q."/>
            <person name="Si-Ammour A."/>
            <person name="Harkins T."/>
            <person name="Lackey A."/>
            <person name="Perbost C."/>
            <person name="Taillon B."/>
            <person name="Stella A."/>
            <person name="Solovyev V."/>
            <person name="Fawcett J.A."/>
            <person name="Sterck L."/>
            <person name="Vandepoele K."/>
            <person name="Grando S.M."/>
            <person name="Toppo S."/>
            <person name="Moser C."/>
            <person name="Lanchbury J."/>
            <person name="Bogden R."/>
            <person name="Skolnick M."/>
            <person name="Sgaramella V."/>
            <person name="Bhatnagar S.K."/>
            <person name="Fontana P."/>
            <person name="Gutin A."/>
            <person name="Van de Peer Y."/>
            <person name="Salamini F."/>
            <person name="Viola R."/>
        </authorList>
    </citation>
    <scope>NUCLEOTIDE SEQUENCE</scope>
</reference>